<dbReference type="AlphaFoldDB" id="A0A1Q5PUL7"/>
<feature type="transmembrane region" description="Helical" evidence="1">
    <location>
        <begin position="216"/>
        <end position="238"/>
    </location>
</feature>
<dbReference type="EMBL" id="MQVS01000008">
    <property type="protein sequence ID" value="OKL51257.1"/>
    <property type="molecule type" value="Genomic_DNA"/>
</dbReference>
<evidence type="ECO:0000313" key="3">
    <source>
        <dbReference type="Proteomes" id="UP000185612"/>
    </source>
</evidence>
<reference evidence="3" key="1">
    <citation type="submission" date="2016-12" db="EMBL/GenBank/DDBJ databases">
        <authorList>
            <person name="Meng X."/>
        </authorList>
    </citation>
    <scope>NUCLEOTIDE SEQUENCE [LARGE SCALE GENOMIC DNA]</scope>
    <source>
        <strain evidence="3">DSM 20732</strain>
    </source>
</reference>
<evidence type="ECO:0000313" key="2">
    <source>
        <dbReference type="EMBL" id="OKL51257.1"/>
    </source>
</evidence>
<feature type="transmembrane region" description="Helical" evidence="1">
    <location>
        <begin position="135"/>
        <end position="159"/>
    </location>
</feature>
<dbReference type="InParanoid" id="A0A1Q5PUL7"/>
<keyword evidence="3" id="KW-1185">Reference proteome</keyword>
<dbReference type="Proteomes" id="UP000185612">
    <property type="component" value="Unassembled WGS sequence"/>
</dbReference>
<dbReference type="RefSeq" id="WP_073825075.1">
    <property type="nucleotide sequence ID" value="NZ_MQVS01000008.1"/>
</dbReference>
<feature type="transmembrane region" description="Helical" evidence="1">
    <location>
        <begin position="20"/>
        <end position="39"/>
    </location>
</feature>
<organism evidence="2 3">
    <name type="scientific">Buchananella hordeovulneris</name>
    <dbReference type="NCBI Taxonomy" id="52770"/>
    <lineage>
        <taxon>Bacteria</taxon>
        <taxon>Bacillati</taxon>
        <taxon>Actinomycetota</taxon>
        <taxon>Actinomycetes</taxon>
        <taxon>Actinomycetales</taxon>
        <taxon>Actinomycetaceae</taxon>
        <taxon>Buchananella</taxon>
    </lineage>
</organism>
<proteinExistence type="predicted"/>
<feature type="transmembrane region" description="Helical" evidence="1">
    <location>
        <begin position="171"/>
        <end position="196"/>
    </location>
</feature>
<protein>
    <recommendedName>
        <fullName evidence="4">Multidrug ABC transporter permease</fullName>
    </recommendedName>
</protein>
<comment type="caution">
    <text evidence="2">The sequence shown here is derived from an EMBL/GenBank/DDBJ whole genome shotgun (WGS) entry which is preliminary data.</text>
</comment>
<feature type="transmembrane region" description="Helical" evidence="1">
    <location>
        <begin position="92"/>
        <end position="115"/>
    </location>
</feature>
<name>A0A1Q5PUL7_9ACTO</name>
<keyword evidence="1" id="KW-0812">Transmembrane</keyword>
<accession>A0A1Q5PUL7</accession>
<feature type="transmembrane region" description="Helical" evidence="1">
    <location>
        <begin position="51"/>
        <end position="72"/>
    </location>
</feature>
<evidence type="ECO:0000256" key="1">
    <source>
        <dbReference type="SAM" id="Phobius"/>
    </source>
</evidence>
<keyword evidence="1" id="KW-1133">Transmembrane helix</keyword>
<gene>
    <name evidence="2" type="ORF">BSZ40_08070</name>
</gene>
<dbReference type="STRING" id="52770.BSZ40_08070"/>
<keyword evidence="1" id="KW-0472">Membrane</keyword>
<sequence length="254" mass="26761">MTRQLRMLLFHLRQYMRVGFFVQLMAITTVSMCLTQYLGWHAWGGSTAVPWLRAGIVGLWTTCTTAAGIIGFERYKGTLIYLVSGRIHPLRATAAVVAAAATFGLAAFPLAWLAWRGLLWLSGQVPAATGLTVGQLLVGVGLLWLGALAISLVIASLFVLTPNAIAYEGLLLVPVFFASGVLFTAGAAPTVVAAIGQVLPITPVVGYLLQPTSTPLAGAALHSVGLTVVWGLAAAGPGTRALRLARRRATLEMI</sequence>
<evidence type="ECO:0008006" key="4">
    <source>
        <dbReference type="Google" id="ProtNLM"/>
    </source>
</evidence>